<keyword evidence="1" id="KW-0472">Membrane</keyword>
<proteinExistence type="predicted"/>
<protein>
    <submittedName>
        <fullName evidence="3">Gliding motility-associated protein GldL</fullName>
    </submittedName>
</protein>
<comment type="caution">
    <text evidence="3">The sequence shown here is derived from an EMBL/GenBank/DDBJ whole genome shotgun (WGS) entry which is preliminary data.</text>
</comment>
<feature type="transmembrane region" description="Helical" evidence="1">
    <location>
        <begin position="12"/>
        <end position="30"/>
    </location>
</feature>
<dbReference type="NCBIfam" id="TIGR03513">
    <property type="entry name" value="GldL_gliding"/>
    <property type="match status" value="1"/>
</dbReference>
<keyword evidence="1" id="KW-0812">Transmembrane</keyword>
<sequence length="262" mass="29014">MKRVPFLRSVNFWASILAVPVILGVLFKLLHWPGSQIMLIVGLMGEALVFLVMSTQPEYVDWDWSKAYPELTDESAKAAPRPRPVSSEGVTQQLDRMLEDARIGPELINSLGSGLRTFGEKVHNISSVADAAVTTNEFTQKVAAATRSMEHLDDAYRRASESLVEVSGSAADTKSYHEQVSALAKNLSALNAVYEMELQDSKAHLSSMNKFYTNLNETMHNFNESLQDSKQYKEEVARLARNLSALNAVYGNMLSAMNAPRA</sequence>
<evidence type="ECO:0000259" key="2">
    <source>
        <dbReference type="Pfam" id="PF22827"/>
    </source>
</evidence>
<reference evidence="3 4" key="1">
    <citation type="submission" date="2019-03" db="EMBL/GenBank/DDBJ databases">
        <title>Genomic Encyclopedia of Type Strains, Phase IV (KMG-IV): sequencing the most valuable type-strain genomes for metagenomic binning, comparative biology and taxonomic classification.</title>
        <authorList>
            <person name="Goeker M."/>
        </authorList>
    </citation>
    <scope>NUCLEOTIDE SEQUENCE [LARGE SCALE GENOMIC DNA]</scope>
    <source>
        <strain evidence="3 4">DSM 21100</strain>
    </source>
</reference>
<name>A0A4R3KXN7_9SPHI</name>
<dbReference type="RefSeq" id="WP_132127626.1">
    <property type="nucleotide sequence ID" value="NZ_CP042432.1"/>
</dbReference>
<dbReference type="InterPro" id="IPR019852">
    <property type="entry name" value="Motility-assoc_prot_GldL"/>
</dbReference>
<evidence type="ECO:0000313" key="3">
    <source>
        <dbReference type="EMBL" id="TCS90171.1"/>
    </source>
</evidence>
<dbReference type="AlphaFoldDB" id="A0A4R3KXN7"/>
<accession>A0A4R3KXN7</accession>
<dbReference type="Pfam" id="PF22827">
    <property type="entry name" value="GldL_N"/>
    <property type="match status" value="1"/>
</dbReference>
<dbReference type="OrthoDB" id="1466660at2"/>
<evidence type="ECO:0000256" key="1">
    <source>
        <dbReference type="SAM" id="Phobius"/>
    </source>
</evidence>
<keyword evidence="4" id="KW-1185">Reference proteome</keyword>
<evidence type="ECO:0000313" key="4">
    <source>
        <dbReference type="Proteomes" id="UP000295807"/>
    </source>
</evidence>
<organism evidence="3 4">
    <name type="scientific">Anseongella ginsenosidimutans</name>
    <dbReference type="NCBI Taxonomy" id="496056"/>
    <lineage>
        <taxon>Bacteria</taxon>
        <taxon>Pseudomonadati</taxon>
        <taxon>Bacteroidota</taxon>
        <taxon>Sphingobacteriia</taxon>
        <taxon>Sphingobacteriales</taxon>
        <taxon>Sphingobacteriaceae</taxon>
        <taxon>Anseongella</taxon>
    </lineage>
</organism>
<gene>
    <name evidence="3" type="ORF">EDD80_101370</name>
</gene>
<dbReference type="EMBL" id="SMAD01000001">
    <property type="protein sequence ID" value="TCS90171.1"/>
    <property type="molecule type" value="Genomic_DNA"/>
</dbReference>
<feature type="domain" description="Gliding motility protein GldL-like N-terminal" evidence="2">
    <location>
        <begin position="14"/>
        <end position="73"/>
    </location>
</feature>
<dbReference type="Proteomes" id="UP000295807">
    <property type="component" value="Unassembled WGS sequence"/>
</dbReference>
<keyword evidence="1" id="KW-1133">Transmembrane helix</keyword>
<dbReference type="InterPro" id="IPR055087">
    <property type="entry name" value="GldL-like_N"/>
</dbReference>